<protein>
    <submittedName>
        <fullName evidence="1">Uncharacterized protein</fullName>
    </submittedName>
</protein>
<keyword evidence="2" id="KW-1185">Reference proteome</keyword>
<dbReference type="AlphaFoldDB" id="A0A1V8S9X4"/>
<gene>
    <name evidence="1" type="ORF">B0A48_18270</name>
</gene>
<reference evidence="2" key="1">
    <citation type="submission" date="2017-03" db="EMBL/GenBank/DDBJ databases">
        <title>Genomes of endolithic fungi from Antarctica.</title>
        <authorList>
            <person name="Coleine C."/>
            <person name="Masonjones S."/>
            <person name="Stajich J.E."/>
        </authorList>
    </citation>
    <scope>NUCLEOTIDE SEQUENCE [LARGE SCALE GENOMIC DNA]</scope>
    <source>
        <strain evidence="2">CCFEE 5527</strain>
    </source>
</reference>
<evidence type="ECO:0000313" key="2">
    <source>
        <dbReference type="Proteomes" id="UP000192596"/>
    </source>
</evidence>
<comment type="caution">
    <text evidence="1">The sequence shown here is derived from an EMBL/GenBank/DDBJ whole genome shotgun (WGS) entry which is preliminary data.</text>
</comment>
<organism evidence="1 2">
    <name type="scientific">Cryoendolithus antarcticus</name>
    <dbReference type="NCBI Taxonomy" id="1507870"/>
    <lineage>
        <taxon>Eukaryota</taxon>
        <taxon>Fungi</taxon>
        <taxon>Dikarya</taxon>
        <taxon>Ascomycota</taxon>
        <taxon>Pezizomycotina</taxon>
        <taxon>Dothideomycetes</taxon>
        <taxon>Dothideomycetidae</taxon>
        <taxon>Cladosporiales</taxon>
        <taxon>Cladosporiaceae</taxon>
        <taxon>Cryoendolithus</taxon>
    </lineage>
</organism>
<accession>A0A1V8S9X4</accession>
<name>A0A1V8S9X4_9PEZI</name>
<proteinExistence type="predicted"/>
<evidence type="ECO:0000313" key="1">
    <source>
        <dbReference type="EMBL" id="OQN95730.1"/>
    </source>
</evidence>
<sequence>MPGITAAQRLFAITKPTERIFSYGLRSAELFALKTVNHRMLDIITNSTPLRKQMFLLHTHDGTDATMRTSLNPSLVQLCTHCPRYIRLAYQKGVGIGTGWVFKITVGHSTACAAEIVDASRALLQALTPKSLGLAATLIASAPLFLNGKIELWCERDHPLNKIVYEFELDPCNTLEGLISTFAIELDELVRERTNILASKIQAFERVFGITELAETILQQGVTQRQLLELLNHYFHDLITRSTVLRKQMFFVHTHSGSDPSKGIKLNPMLVHLAKPLPHTQLSLVYRDSNATDKRWTFKFTLDKSATGLAALVETSKTLFESSAVKRCLAAKTKIASAPLKLGGELNVSYSRPSSRNSITYSQTLTCDFDIDPAATLGGLFAIFAVQLQKLVMEYAKEIGHKLLRGEEGLRYPAGNLADFQARRVARTKR</sequence>
<dbReference type="InParanoid" id="A0A1V8S9X4"/>
<dbReference type="EMBL" id="NAJO01000080">
    <property type="protein sequence ID" value="OQN95730.1"/>
    <property type="molecule type" value="Genomic_DNA"/>
</dbReference>
<dbReference type="Proteomes" id="UP000192596">
    <property type="component" value="Unassembled WGS sequence"/>
</dbReference>